<dbReference type="InterPro" id="IPR011990">
    <property type="entry name" value="TPR-like_helical_dom_sf"/>
</dbReference>
<evidence type="ECO:0000256" key="4">
    <source>
        <dbReference type="RuleBase" id="RU004003"/>
    </source>
</evidence>
<evidence type="ECO:0000256" key="7">
    <source>
        <dbReference type="SAM" id="SignalP"/>
    </source>
</evidence>
<accession>A0A5S9IPI3</accession>
<keyword evidence="2 7" id="KW-0732">Signal</keyword>
<sequence length="925" mass="104344">MKAKYTVNFICILSTLAFLLLGCESPAKVNNEQVDNPQNQEVEEAKDNNATPEDSSEVAQTSDNTDAAQPVEVAENNEDVANAENEDVANDPHEAKLQQYEKQVAKKKTLEQDYVDHLITTARKKMAQDKHNQAKAFLDQALAIDPAHPVANRLRDDVGVVLGETPSKSRRFLEEFEDQERVKAEQAKVDARNHYDRGMEHLASKEYDPAISSFTSALEIIRYVPYELNMQALRRKAEAKVKEAEEKKKALAVELRRERMEEARSEAVRIEEEEQSRRATEVRILLTRAGEYYINKKYDKADELIKQVKEKDPLNKIAGRLSKDISDARHEHISETTRTKKIDEWKKLVASFREAQIPYADDLLYPEKDWWHNVVSKRSKSTSLSRDDYKKEFSDAEKRIRSKLNSVDITLDFTETPFTDVIYFIQNTADINIHVDPKVTQAFQVEGTKVTLNVEELKLKTALDLLMQFYNLVYIFENDVLFITSKDSDRAKGKSIPVLHPIQDLTAQIADFPGPTVRLLESQAGETSGGALFEDSEDGPGSVITDEKLKELIQASIAPDSWDKDENSIDITNKQLLVVNTEKVQDEIRRFLSDMRRFSGTMVAVETRFLDVTDDFLEVLGVDWRGIGDNQLRGNNDPDIPDDDNVIPVTGVTRGAEDFAGNPDIDPDNIFTTALNGSVNTAAGFFFEENVDLRARTENVDEQALGQRLFDNGGLALEFSFLDDLEMNAVLRAVKKTARQEVLFAPRITTFNTQRAHISIVQQLSFVRDFDVEVAQSAYIADPVIGTIQSGLVLDVRPTVSNDNKYITLEMRPTFADLVGGVFQEIDTTLGGVGVVTIQVPELQLQSVETTVRIPDQGTIMLGGFKSINQQDHKQDIPILGNIPVVSFFFSQQRKVDEKRQVIIVVKAKIIDLEEREELAVGKPR</sequence>
<evidence type="ECO:0000256" key="5">
    <source>
        <dbReference type="SAM" id="Coils"/>
    </source>
</evidence>
<dbReference type="Pfam" id="PF00263">
    <property type="entry name" value="Secretin"/>
    <property type="match status" value="1"/>
</dbReference>
<evidence type="ECO:0000256" key="1">
    <source>
        <dbReference type="ARBA" id="ARBA00004370"/>
    </source>
</evidence>
<dbReference type="Gene3D" id="1.25.40.10">
    <property type="entry name" value="Tetratricopeptide repeat domain"/>
    <property type="match status" value="1"/>
</dbReference>
<name>A0A5S9IPI3_UABAM</name>
<feature type="domain" description="Type II/III secretion system secretin-like" evidence="8">
    <location>
        <begin position="734"/>
        <end position="912"/>
    </location>
</feature>
<proteinExistence type="inferred from homology"/>
<dbReference type="AlphaFoldDB" id="A0A5S9IPI3"/>
<comment type="similarity">
    <text evidence="4">Belongs to the bacterial secretin family.</text>
</comment>
<feature type="coiled-coil region" evidence="5">
    <location>
        <begin position="227"/>
        <end position="273"/>
    </location>
</feature>
<protein>
    <submittedName>
        <fullName evidence="9">General secretion pathway protein GspD</fullName>
    </submittedName>
</protein>
<dbReference type="PANTHER" id="PTHR30332:SF24">
    <property type="entry name" value="SECRETIN GSPD-RELATED"/>
    <property type="match status" value="1"/>
</dbReference>
<dbReference type="GO" id="GO:0016020">
    <property type="term" value="C:membrane"/>
    <property type="evidence" value="ECO:0007669"/>
    <property type="project" value="UniProtKB-SubCell"/>
</dbReference>
<dbReference type="PROSITE" id="PS51257">
    <property type="entry name" value="PROKAR_LIPOPROTEIN"/>
    <property type="match status" value="1"/>
</dbReference>
<evidence type="ECO:0000313" key="9">
    <source>
        <dbReference type="EMBL" id="BBM85708.1"/>
    </source>
</evidence>
<evidence type="ECO:0000313" key="10">
    <source>
        <dbReference type="Proteomes" id="UP000326354"/>
    </source>
</evidence>
<feature type="compositionally biased region" description="Polar residues" evidence="6">
    <location>
        <begin position="48"/>
        <end position="67"/>
    </location>
</feature>
<dbReference type="PANTHER" id="PTHR30332">
    <property type="entry name" value="PROBABLE GENERAL SECRETION PATHWAY PROTEIN D"/>
    <property type="match status" value="1"/>
</dbReference>
<evidence type="ECO:0000256" key="3">
    <source>
        <dbReference type="ARBA" id="ARBA00023136"/>
    </source>
</evidence>
<reference evidence="9 10" key="1">
    <citation type="submission" date="2019-08" db="EMBL/GenBank/DDBJ databases">
        <title>Complete genome sequence of Candidatus Uab amorphum.</title>
        <authorList>
            <person name="Shiratori T."/>
            <person name="Suzuki S."/>
            <person name="Kakizawa Y."/>
            <person name="Ishida K."/>
        </authorList>
    </citation>
    <scope>NUCLEOTIDE SEQUENCE [LARGE SCALE GENOMIC DNA]</scope>
    <source>
        <strain evidence="9 10">SRT547</strain>
    </source>
</reference>
<dbReference type="SMART" id="SM00028">
    <property type="entry name" value="TPR"/>
    <property type="match status" value="3"/>
</dbReference>
<dbReference type="GO" id="GO:0009306">
    <property type="term" value="P:protein secretion"/>
    <property type="evidence" value="ECO:0007669"/>
    <property type="project" value="InterPro"/>
</dbReference>
<keyword evidence="3" id="KW-0472">Membrane</keyword>
<dbReference type="SUPFAM" id="SSF48452">
    <property type="entry name" value="TPR-like"/>
    <property type="match status" value="1"/>
</dbReference>
<organism evidence="9 10">
    <name type="scientific">Uabimicrobium amorphum</name>
    <dbReference type="NCBI Taxonomy" id="2596890"/>
    <lineage>
        <taxon>Bacteria</taxon>
        <taxon>Pseudomonadati</taxon>
        <taxon>Planctomycetota</taxon>
        <taxon>Candidatus Uabimicrobiia</taxon>
        <taxon>Candidatus Uabimicrobiales</taxon>
        <taxon>Candidatus Uabimicrobiaceae</taxon>
        <taxon>Candidatus Uabimicrobium</taxon>
    </lineage>
</organism>
<dbReference type="InterPro" id="IPR019734">
    <property type="entry name" value="TPR_rpt"/>
</dbReference>
<dbReference type="InterPro" id="IPR001775">
    <property type="entry name" value="GspD/PilQ"/>
</dbReference>
<dbReference type="PRINTS" id="PR00811">
    <property type="entry name" value="BCTERIALGSPD"/>
</dbReference>
<dbReference type="Proteomes" id="UP000326354">
    <property type="component" value="Chromosome"/>
</dbReference>
<evidence type="ECO:0000259" key="8">
    <source>
        <dbReference type="Pfam" id="PF00263"/>
    </source>
</evidence>
<feature type="chain" id="PRO_5024932796" evidence="7">
    <location>
        <begin position="30"/>
        <end position="925"/>
    </location>
</feature>
<dbReference type="GO" id="GO:0015627">
    <property type="term" value="C:type II protein secretion system complex"/>
    <property type="evidence" value="ECO:0007669"/>
    <property type="project" value="TreeGrafter"/>
</dbReference>
<evidence type="ECO:0000256" key="2">
    <source>
        <dbReference type="ARBA" id="ARBA00022729"/>
    </source>
</evidence>
<dbReference type="Gene3D" id="3.55.50.30">
    <property type="match status" value="1"/>
</dbReference>
<feature type="region of interest" description="Disordered" evidence="6">
    <location>
        <begin position="43"/>
        <end position="67"/>
    </location>
</feature>
<gene>
    <name evidence="9" type="ORF">UABAM_04083</name>
</gene>
<keyword evidence="5" id="KW-0175">Coiled coil</keyword>
<dbReference type="InterPro" id="IPR004846">
    <property type="entry name" value="T2SS/T3SS_dom"/>
</dbReference>
<dbReference type="OrthoDB" id="254495at2"/>
<dbReference type="InterPro" id="IPR050810">
    <property type="entry name" value="Bact_Secretion_Sys_Channel"/>
</dbReference>
<dbReference type="EMBL" id="AP019860">
    <property type="protein sequence ID" value="BBM85708.1"/>
    <property type="molecule type" value="Genomic_DNA"/>
</dbReference>
<dbReference type="KEGG" id="uam:UABAM_04083"/>
<dbReference type="RefSeq" id="WP_151969798.1">
    <property type="nucleotide sequence ID" value="NZ_AP019860.1"/>
</dbReference>
<evidence type="ECO:0000256" key="6">
    <source>
        <dbReference type="SAM" id="MobiDB-lite"/>
    </source>
</evidence>
<keyword evidence="10" id="KW-1185">Reference proteome</keyword>
<feature type="signal peptide" evidence="7">
    <location>
        <begin position="1"/>
        <end position="29"/>
    </location>
</feature>
<comment type="subcellular location">
    <subcellularLocation>
        <location evidence="1">Membrane</location>
    </subcellularLocation>
</comment>